<sequence>MSLLTLALTLTSDNCTTNAIATTKRATATGTVRPASNATASANPSHTPPDITFVWMGRSSPNVERVPPGGVSIVFLVRAGCIADGTRMSFQLMRVRHYALQATNLLSQSHIFTLQNILILHGTLIRGVNLVRIRL</sequence>
<evidence type="ECO:0000313" key="1">
    <source>
        <dbReference type="EMBL" id="MBW30793.1"/>
    </source>
</evidence>
<dbReference type="AlphaFoldDB" id="A0A2M3ZQL9"/>
<reference evidence="1" key="1">
    <citation type="submission" date="2018-01" db="EMBL/GenBank/DDBJ databases">
        <title>An insight into the sialome of Amazonian anophelines.</title>
        <authorList>
            <person name="Ribeiro J.M."/>
            <person name="Scarpassa V."/>
            <person name="Calvo E."/>
        </authorList>
    </citation>
    <scope>NUCLEOTIDE SEQUENCE</scope>
    <source>
        <tissue evidence="1">Salivary glands</tissue>
    </source>
</reference>
<organism evidence="1">
    <name type="scientific">Anopheles braziliensis</name>
    <dbReference type="NCBI Taxonomy" id="58242"/>
    <lineage>
        <taxon>Eukaryota</taxon>
        <taxon>Metazoa</taxon>
        <taxon>Ecdysozoa</taxon>
        <taxon>Arthropoda</taxon>
        <taxon>Hexapoda</taxon>
        <taxon>Insecta</taxon>
        <taxon>Pterygota</taxon>
        <taxon>Neoptera</taxon>
        <taxon>Endopterygota</taxon>
        <taxon>Diptera</taxon>
        <taxon>Nematocera</taxon>
        <taxon>Culicoidea</taxon>
        <taxon>Culicidae</taxon>
        <taxon>Anophelinae</taxon>
        <taxon>Anopheles</taxon>
    </lineage>
</organism>
<dbReference type="EMBL" id="GGFM01010042">
    <property type="protein sequence ID" value="MBW30793.1"/>
    <property type="molecule type" value="Transcribed_RNA"/>
</dbReference>
<accession>A0A2M3ZQL9</accession>
<proteinExistence type="predicted"/>
<name>A0A2M3ZQL9_9DIPT</name>
<protein>
    <submittedName>
        <fullName evidence="1">Putative secreted peptide</fullName>
    </submittedName>
</protein>